<reference evidence="1" key="2">
    <citation type="submission" date="2017-10" db="EMBL/GenBank/DDBJ databases">
        <title>Ladona fulva Genome sequencing and assembly.</title>
        <authorList>
            <person name="Murali S."/>
            <person name="Richards S."/>
            <person name="Bandaranaike D."/>
            <person name="Bellair M."/>
            <person name="Blankenburg K."/>
            <person name="Chao H."/>
            <person name="Dinh H."/>
            <person name="Doddapaneni H."/>
            <person name="Dugan-Rocha S."/>
            <person name="Elkadiri S."/>
            <person name="Gnanaolivu R."/>
            <person name="Hernandez B."/>
            <person name="Skinner E."/>
            <person name="Javaid M."/>
            <person name="Lee S."/>
            <person name="Li M."/>
            <person name="Ming W."/>
            <person name="Munidasa M."/>
            <person name="Muniz J."/>
            <person name="Nguyen L."/>
            <person name="Hughes D."/>
            <person name="Osuji N."/>
            <person name="Pu L.-L."/>
            <person name="Puazo M."/>
            <person name="Qu C."/>
            <person name="Quiroz J."/>
            <person name="Raj R."/>
            <person name="Weissenberger G."/>
            <person name="Xin Y."/>
            <person name="Zou X."/>
            <person name="Han Y."/>
            <person name="Worley K."/>
            <person name="Muzny D."/>
            <person name="Gibbs R."/>
        </authorList>
    </citation>
    <scope>NUCLEOTIDE SEQUENCE</scope>
    <source>
        <strain evidence="1">Sampled in the wild</strain>
    </source>
</reference>
<organism evidence="1 2">
    <name type="scientific">Ladona fulva</name>
    <name type="common">Scarce chaser dragonfly</name>
    <name type="synonym">Libellula fulva</name>
    <dbReference type="NCBI Taxonomy" id="123851"/>
    <lineage>
        <taxon>Eukaryota</taxon>
        <taxon>Metazoa</taxon>
        <taxon>Ecdysozoa</taxon>
        <taxon>Arthropoda</taxon>
        <taxon>Hexapoda</taxon>
        <taxon>Insecta</taxon>
        <taxon>Pterygota</taxon>
        <taxon>Palaeoptera</taxon>
        <taxon>Odonata</taxon>
        <taxon>Epiprocta</taxon>
        <taxon>Anisoptera</taxon>
        <taxon>Libelluloidea</taxon>
        <taxon>Libellulidae</taxon>
        <taxon>Ladona</taxon>
    </lineage>
</organism>
<sequence length="203" mass="23598">MNIKEEHHIFNLANLEYANTFYDIRIYAKSAAALKDDMWSFPAKVTVRTNPDGAAPKTDIGSFEIAGGLPLRDVYVYWQQIPDHLHNGEKFEYKFIKVKENDNDRELVPYEVSRSYAKFKGLSFNKYTFTIVASNTEGYSRDSSVVVIPGQLEIPEEPLSFTKIAFGNGIYELSWKHSKDHERIVNYTIFWCNNERDRPYQCM</sequence>
<evidence type="ECO:0000313" key="1">
    <source>
        <dbReference type="EMBL" id="KAG8235064.1"/>
    </source>
</evidence>
<protein>
    <submittedName>
        <fullName evidence="1">Uncharacterized protein</fullName>
    </submittedName>
</protein>
<dbReference type="Gene3D" id="2.60.40.10">
    <property type="entry name" value="Immunoglobulins"/>
    <property type="match status" value="1"/>
</dbReference>
<dbReference type="EMBL" id="KZ308872">
    <property type="protein sequence ID" value="KAG8235064.1"/>
    <property type="molecule type" value="Genomic_DNA"/>
</dbReference>
<keyword evidence="2" id="KW-1185">Reference proteome</keyword>
<gene>
    <name evidence="1" type="ORF">J437_LFUL015306</name>
</gene>
<name>A0A8K0KIW1_LADFU</name>
<dbReference type="SUPFAM" id="SSF49265">
    <property type="entry name" value="Fibronectin type III"/>
    <property type="match status" value="1"/>
</dbReference>
<dbReference type="InterPro" id="IPR013783">
    <property type="entry name" value="Ig-like_fold"/>
</dbReference>
<reference evidence="1" key="1">
    <citation type="submission" date="2013-04" db="EMBL/GenBank/DDBJ databases">
        <authorList>
            <person name="Qu J."/>
            <person name="Murali S.C."/>
            <person name="Bandaranaike D."/>
            <person name="Bellair M."/>
            <person name="Blankenburg K."/>
            <person name="Chao H."/>
            <person name="Dinh H."/>
            <person name="Doddapaneni H."/>
            <person name="Downs B."/>
            <person name="Dugan-Rocha S."/>
            <person name="Elkadiri S."/>
            <person name="Gnanaolivu R.D."/>
            <person name="Hernandez B."/>
            <person name="Javaid M."/>
            <person name="Jayaseelan J.C."/>
            <person name="Lee S."/>
            <person name="Li M."/>
            <person name="Ming W."/>
            <person name="Munidasa M."/>
            <person name="Muniz J."/>
            <person name="Nguyen L."/>
            <person name="Ongeri F."/>
            <person name="Osuji N."/>
            <person name="Pu L.-L."/>
            <person name="Puazo M."/>
            <person name="Qu C."/>
            <person name="Quiroz J."/>
            <person name="Raj R."/>
            <person name="Weissenberger G."/>
            <person name="Xin Y."/>
            <person name="Zou X."/>
            <person name="Han Y."/>
            <person name="Richards S."/>
            <person name="Worley K."/>
            <person name="Muzny D."/>
            <person name="Gibbs R."/>
        </authorList>
    </citation>
    <scope>NUCLEOTIDE SEQUENCE</scope>
    <source>
        <strain evidence="1">Sampled in the wild</strain>
    </source>
</reference>
<dbReference type="InterPro" id="IPR003961">
    <property type="entry name" value="FN3_dom"/>
</dbReference>
<proteinExistence type="predicted"/>
<dbReference type="CDD" id="cd00063">
    <property type="entry name" value="FN3"/>
    <property type="match status" value="1"/>
</dbReference>
<accession>A0A8K0KIW1</accession>
<dbReference type="AlphaFoldDB" id="A0A8K0KIW1"/>
<feature type="non-terminal residue" evidence="1">
    <location>
        <position position="1"/>
    </location>
</feature>
<dbReference type="InterPro" id="IPR036116">
    <property type="entry name" value="FN3_sf"/>
</dbReference>
<dbReference type="Proteomes" id="UP000792457">
    <property type="component" value="Unassembled WGS sequence"/>
</dbReference>
<dbReference type="OrthoDB" id="6381660at2759"/>
<comment type="caution">
    <text evidence="1">The sequence shown here is derived from an EMBL/GenBank/DDBJ whole genome shotgun (WGS) entry which is preliminary data.</text>
</comment>
<evidence type="ECO:0000313" key="2">
    <source>
        <dbReference type="Proteomes" id="UP000792457"/>
    </source>
</evidence>